<dbReference type="Pfam" id="PF13639">
    <property type="entry name" value="zf-RING_2"/>
    <property type="match status" value="1"/>
</dbReference>
<accession>A0AB40DBN4</accession>
<reference evidence="8" key="1">
    <citation type="submission" date="2025-08" db="UniProtKB">
        <authorList>
            <consortium name="RefSeq"/>
        </authorList>
    </citation>
    <scope>IDENTIFICATION</scope>
</reference>
<dbReference type="InterPro" id="IPR036875">
    <property type="entry name" value="Znf_CCHC_sf"/>
</dbReference>
<feature type="domain" description="CCHC-type" evidence="6">
    <location>
        <begin position="374"/>
        <end position="389"/>
    </location>
</feature>
<dbReference type="InterPro" id="IPR001878">
    <property type="entry name" value="Znf_CCHC"/>
</dbReference>
<dbReference type="InterPro" id="IPR013083">
    <property type="entry name" value="Znf_RING/FYVE/PHD"/>
</dbReference>
<feature type="compositionally biased region" description="Polar residues" evidence="4">
    <location>
        <begin position="64"/>
        <end position="73"/>
    </location>
</feature>
<dbReference type="Gene3D" id="3.30.40.10">
    <property type="entry name" value="Zinc/RING finger domain, C3HC4 (zinc finger)"/>
    <property type="match status" value="1"/>
</dbReference>
<sequence length="440" mass="49962">MDSEASGSPKCALCDRPLSADQVGRAKCGHEFHKDCIDNLIKAKGSCPGCKPKGEGAKPKAPASSNGKQPTSGTEAEVIANIVAQQLKAMQNDLLTQLTERMGAMIQTNVAAQMQEPLRPAESSHNFRVSSEIGDIDIPDRPISAFSSSDLGSRPDKVGQIISSWKLRFNGDQDGLSVDKFLYRVEALTRQTLNSRFDLLCGNASVLFEGKAREYYWRFHKVSDSSRWDLLTEALRKQFRDTRTDVDLRETIRDRKQKEKESFDAFYDAIVQITDCLEVPMAEKDLIETLRRNLRPEIRHELLNVTIDSVQKLRDICRRREGFLEDVKRTYGYQKPVPFRKQVSELVQGYLSDEASEFSDPDQVIEVDAIGLVCWNCRQEGHRYHDCKERRKIFCYGCGIPNTYKHTCPKCQKNAELNSRPRQQPCVLRNKPANSVVNQH</sequence>
<evidence type="ECO:0000256" key="1">
    <source>
        <dbReference type="ARBA" id="ARBA00022771"/>
    </source>
</evidence>
<keyword evidence="7" id="KW-1185">Reference proteome</keyword>
<dbReference type="InterPro" id="IPR005162">
    <property type="entry name" value="Retrotrans_gag_dom"/>
</dbReference>
<protein>
    <recommendedName>
        <fullName evidence="9">RING-type domain-containing protein</fullName>
    </recommendedName>
</protein>
<evidence type="ECO:0000256" key="3">
    <source>
        <dbReference type="PROSITE-ProRule" id="PRU00047"/>
    </source>
</evidence>
<gene>
    <name evidence="8" type="primary">LOC136117030</name>
</gene>
<evidence type="ECO:0000313" key="8">
    <source>
        <dbReference type="RefSeq" id="XP_070851833.1"/>
    </source>
</evidence>
<dbReference type="Pfam" id="PF03732">
    <property type="entry name" value="Retrotrans_gag"/>
    <property type="match status" value="1"/>
</dbReference>
<evidence type="ECO:0000313" key="7">
    <source>
        <dbReference type="Proteomes" id="UP001652628"/>
    </source>
</evidence>
<organism evidence="7 8">
    <name type="scientific">Drosophila suzukii</name>
    <name type="common">Spotted-wing drosophila fruit fly</name>
    <dbReference type="NCBI Taxonomy" id="28584"/>
    <lineage>
        <taxon>Eukaryota</taxon>
        <taxon>Metazoa</taxon>
        <taxon>Ecdysozoa</taxon>
        <taxon>Arthropoda</taxon>
        <taxon>Hexapoda</taxon>
        <taxon>Insecta</taxon>
        <taxon>Pterygota</taxon>
        <taxon>Neoptera</taxon>
        <taxon>Endopterygota</taxon>
        <taxon>Diptera</taxon>
        <taxon>Brachycera</taxon>
        <taxon>Muscomorpha</taxon>
        <taxon>Ephydroidea</taxon>
        <taxon>Drosophilidae</taxon>
        <taxon>Drosophila</taxon>
        <taxon>Sophophora</taxon>
    </lineage>
</organism>
<dbReference type="GeneID" id="136117030"/>
<dbReference type="SMART" id="SM00184">
    <property type="entry name" value="RING"/>
    <property type="match status" value="1"/>
</dbReference>
<dbReference type="SUPFAM" id="SSF57850">
    <property type="entry name" value="RING/U-box"/>
    <property type="match status" value="1"/>
</dbReference>
<keyword evidence="1 3" id="KW-0479">Metal-binding</keyword>
<dbReference type="SUPFAM" id="SSF57756">
    <property type="entry name" value="Retrovirus zinc finger-like domains"/>
    <property type="match status" value="1"/>
</dbReference>
<dbReference type="AlphaFoldDB" id="A0AB40DBN4"/>
<dbReference type="GO" id="GO:0008270">
    <property type="term" value="F:zinc ion binding"/>
    <property type="evidence" value="ECO:0007669"/>
    <property type="project" value="UniProtKB-KW"/>
</dbReference>
<evidence type="ECO:0000256" key="4">
    <source>
        <dbReference type="SAM" id="MobiDB-lite"/>
    </source>
</evidence>
<feature type="region of interest" description="Disordered" evidence="4">
    <location>
        <begin position="52"/>
        <end position="73"/>
    </location>
</feature>
<dbReference type="PROSITE" id="PS50158">
    <property type="entry name" value="ZF_CCHC"/>
    <property type="match status" value="1"/>
</dbReference>
<evidence type="ECO:0000259" key="5">
    <source>
        <dbReference type="PROSITE" id="PS50089"/>
    </source>
</evidence>
<evidence type="ECO:0000256" key="2">
    <source>
        <dbReference type="ARBA" id="ARBA00022833"/>
    </source>
</evidence>
<dbReference type="Gene3D" id="4.10.60.10">
    <property type="entry name" value="Zinc finger, CCHC-type"/>
    <property type="match status" value="1"/>
</dbReference>
<dbReference type="RefSeq" id="XP_070851833.1">
    <property type="nucleotide sequence ID" value="XM_070995732.1"/>
</dbReference>
<dbReference type="PROSITE" id="PS50089">
    <property type="entry name" value="ZF_RING_2"/>
    <property type="match status" value="1"/>
</dbReference>
<dbReference type="Proteomes" id="UP001652628">
    <property type="component" value="Chromosome 3"/>
</dbReference>
<feature type="domain" description="RING-type" evidence="5">
    <location>
        <begin position="11"/>
        <end position="51"/>
    </location>
</feature>
<keyword evidence="1 3" id="KW-0863">Zinc-finger</keyword>
<keyword evidence="2" id="KW-0862">Zinc</keyword>
<dbReference type="GO" id="GO:0003676">
    <property type="term" value="F:nucleic acid binding"/>
    <property type="evidence" value="ECO:0007669"/>
    <property type="project" value="InterPro"/>
</dbReference>
<proteinExistence type="predicted"/>
<dbReference type="InterPro" id="IPR001841">
    <property type="entry name" value="Znf_RING"/>
</dbReference>
<evidence type="ECO:0000259" key="6">
    <source>
        <dbReference type="PROSITE" id="PS50158"/>
    </source>
</evidence>
<name>A0AB40DBN4_DROSZ</name>
<evidence type="ECO:0008006" key="9">
    <source>
        <dbReference type="Google" id="ProtNLM"/>
    </source>
</evidence>